<evidence type="ECO:0000313" key="1">
    <source>
        <dbReference type="EMBL" id="AGH47443.1"/>
    </source>
</evidence>
<evidence type="ECO:0000313" key="2">
    <source>
        <dbReference type="Proteomes" id="UP000011864"/>
    </source>
</evidence>
<dbReference type="HOGENOM" id="CLU_3255351_0_0_6"/>
<keyword evidence="2" id="KW-1185">Reference proteome</keyword>
<organism evidence="1 2">
    <name type="scientific">Paraglaciecola psychrophila 170</name>
    <dbReference type="NCBI Taxonomy" id="1129794"/>
    <lineage>
        <taxon>Bacteria</taxon>
        <taxon>Pseudomonadati</taxon>
        <taxon>Pseudomonadota</taxon>
        <taxon>Gammaproteobacteria</taxon>
        <taxon>Alteromonadales</taxon>
        <taxon>Alteromonadaceae</taxon>
        <taxon>Paraglaciecola</taxon>
    </lineage>
</organism>
<dbReference type="PATRIC" id="fig|1129794.4.peg.5330"/>
<dbReference type="EMBL" id="CP003837">
    <property type="protein sequence ID" value="AGH47443.1"/>
    <property type="molecule type" value="Genomic_DNA"/>
</dbReference>
<dbReference type="KEGG" id="gps:C427_5346"/>
<protein>
    <submittedName>
        <fullName evidence="1">Uncharacterized protein</fullName>
    </submittedName>
</protein>
<proteinExistence type="predicted"/>
<dbReference type="Proteomes" id="UP000011864">
    <property type="component" value="Chromosome"/>
</dbReference>
<sequence length="42" mass="4723">MLLAADYLYEVAEKITSNDLKTIKKVGINPTYITDTYNLKAS</sequence>
<accession>K6ZXC4</accession>
<dbReference type="AlphaFoldDB" id="K6ZXC4"/>
<gene>
    <name evidence="1" type="ORF">C427_5346</name>
</gene>
<reference evidence="1 2" key="1">
    <citation type="journal article" date="2013" name="Genome Announc.">
        <title>Complete Genome Sequence of Glaciecola psychrophila Strain 170T.</title>
        <authorList>
            <person name="Yin J."/>
            <person name="Chen J."/>
            <person name="Liu G."/>
            <person name="Yu Y."/>
            <person name="Song L."/>
            <person name="Wang X."/>
            <person name="Qu X."/>
        </authorList>
    </citation>
    <scope>NUCLEOTIDE SEQUENCE [LARGE SCALE GENOMIC DNA]</scope>
    <source>
        <strain evidence="1 2">170</strain>
    </source>
</reference>
<name>K6ZXC4_9ALTE</name>